<gene>
    <name evidence="2" type="ORF">QJT80_09105</name>
</gene>
<evidence type="ECO:0000259" key="1">
    <source>
        <dbReference type="Pfam" id="PF21926"/>
    </source>
</evidence>
<feature type="domain" description="N-acyl amino acid synthase FeeM catalytic core" evidence="1">
    <location>
        <begin position="31"/>
        <end position="164"/>
    </location>
</feature>
<dbReference type="Proteomes" id="UP001300672">
    <property type="component" value="Chromosome"/>
</dbReference>
<reference evidence="2" key="2">
    <citation type="submission" date="2023-04" db="EMBL/GenBank/DDBJ databases">
        <authorList>
            <person name="Beletskiy A.V."/>
            <person name="Mardanov A.V."/>
            <person name="Ravin N.V."/>
        </authorList>
    </citation>
    <scope>NUCLEOTIDE SEQUENCE</scope>
    <source>
        <strain evidence="2">GKL-01</strain>
    </source>
</reference>
<dbReference type="SUPFAM" id="SSF55729">
    <property type="entry name" value="Acyl-CoA N-acyltransferases (Nat)"/>
    <property type="match status" value="1"/>
</dbReference>
<protein>
    <recommendedName>
        <fullName evidence="1">N-acyl amino acid synthase FeeM catalytic core domain-containing protein</fullName>
    </recommendedName>
</protein>
<sequence length="194" mass="22071">MQVMYPAVTLSQVPKYLRVATTEEEFREIWKLRQAEFARAYPGLTEFSDDVHDGYACVLYSQNEKGQIVSTGRIAFDGPLGLPADKIIKSEIDRLRNSGLKVAELSKFAISRAGWGVLPYYFYTYYEIAAAYKIDSVIFISRDRYVGVYQKTAGAKILLNDIGYNYGTNFKFSLLECRLSEMTPILLSHWGNNV</sequence>
<name>A0AA95H323_9GAMM</name>
<dbReference type="EMBL" id="CP124755">
    <property type="protein sequence ID" value="WGZ89660.1"/>
    <property type="molecule type" value="Genomic_DNA"/>
</dbReference>
<reference evidence="2" key="1">
    <citation type="journal article" date="2023" name="Int. J. Mol. Sci.">
        <title>Metagenomics Revealed a New Genus 'Candidatus Thiocaldithrix dubininis' gen. nov., sp. nov. and a New Species 'Candidatus Thiothrix putei' sp. nov. in the Family Thiotrichaceae, Some Members of Which Have Traits of Both Na+- and H+-Motive Energetics.</title>
        <authorList>
            <person name="Ravin N.V."/>
            <person name="Muntyan M.S."/>
            <person name="Smolyakov D.D."/>
            <person name="Rudenko T.S."/>
            <person name="Beletsky A.V."/>
            <person name="Mardanov A.V."/>
            <person name="Grabovich M.Y."/>
        </authorList>
    </citation>
    <scope>NUCLEOTIDE SEQUENCE</scope>
    <source>
        <strain evidence="2">GKL-01</strain>
    </source>
</reference>
<dbReference type="Gene3D" id="3.40.630.30">
    <property type="match status" value="1"/>
</dbReference>
<dbReference type="InterPro" id="IPR054597">
    <property type="entry name" value="FeeM_cat"/>
</dbReference>
<dbReference type="Pfam" id="PF21926">
    <property type="entry name" value="FeeM"/>
    <property type="match status" value="1"/>
</dbReference>
<dbReference type="InterPro" id="IPR016181">
    <property type="entry name" value="Acyl_CoA_acyltransferase"/>
</dbReference>
<accession>A0AA95H323</accession>
<dbReference type="KEGG" id="tdu:QJT80_09105"/>
<organism evidence="2">
    <name type="scientific">Candidatus Thiocaldithrix dubininis</name>
    <dbReference type="NCBI Taxonomy" id="3080823"/>
    <lineage>
        <taxon>Bacteria</taxon>
        <taxon>Pseudomonadati</taxon>
        <taxon>Pseudomonadota</taxon>
        <taxon>Gammaproteobacteria</taxon>
        <taxon>Thiotrichales</taxon>
        <taxon>Thiotrichaceae</taxon>
        <taxon>Candidatus Thiocaldithrix</taxon>
    </lineage>
</organism>
<evidence type="ECO:0000313" key="2">
    <source>
        <dbReference type="EMBL" id="WGZ89660.1"/>
    </source>
</evidence>
<dbReference type="AlphaFoldDB" id="A0AA95H323"/>
<proteinExistence type="predicted"/>